<evidence type="ECO:0000256" key="7">
    <source>
        <dbReference type="ARBA" id="ARBA00022840"/>
    </source>
</evidence>
<dbReference type="PRINTS" id="PR00344">
    <property type="entry name" value="BCTRLSENSOR"/>
</dbReference>
<comment type="catalytic activity">
    <reaction evidence="1">
        <text>ATP + protein L-histidine = ADP + protein N-phospho-L-histidine.</text>
        <dbReference type="EC" id="2.7.13.3"/>
    </reaction>
</comment>
<dbReference type="PROSITE" id="PS50109">
    <property type="entry name" value="HIS_KIN"/>
    <property type="match status" value="1"/>
</dbReference>
<keyword evidence="3" id="KW-0597">Phosphoprotein</keyword>
<feature type="transmembrane region" description="Helical" evidence="9">
    <location>
        <begin position="43"/>
        <end position="62"/>
    </location>
</feature>
<feature type="transmembrane region" description="Helical" evidence="9">
    <location>
        <begin position="20"/>
        <end position="36"/>
    </location>
</feature>
<protein>
    <recommendedName>
        <fullName evidence="2">histidine kinase</fullName>
        <ecNumber evidence="2">2.7.13.3</ecNumber>
    </recommendedName>
</protein>
<reference evidence="11 12" key="1">
    <citation type="submission" date="2021-03" db="EMBL/GenBank/DDBJ databases">
        <title>Genomic Encyclopedia of Type Strains, Phase IV (KMG-IV): sequencing the most valuable type-strain genomes for metagenomic binning, comparative biology and taxonomic classification.</title>
        <authorList>
            <person name="Goeker M."/>
        </authorList>
    </citation>
    <scope>NUCLEOTIDE SEQUENCE [LARGE SCALE GENOMIC DNA]</scope>
    <source>
        <strain evidence="11 12">DSM 24738</strain>
    </source>
</reference>
<keyword evidence="9" id="KW-0812">Transmembrane</keyword>
<comment type="caution">
    <text evidence="11">The sequence shown here is derived from an EMBL/GenBank/DDBJ whole genome shotgun (WGS) entry which is preliminary data.</text>
</comment>
<evidence type="ECO:0000313" key="11">
    <source>
        <dbReference type="EMBL" id="MBP1932238.1"/>
    </source>
</evidence>
<sequence>MLVTVPIAGELKFYPFGDDFRVSMGTPAFLFFLLFLQRVSPIVSGVLTGIAVVLFRLALGGFTEEAWSLHSPVFFYYLTYGGMFALLHVNRFYQRPLLLGFLAVIVEIAASIMEISARGSFPLSSLDDIAILAVIRSFFVLGFYNILIYREQRKRNEQMLVLISNLYEEMVHLKKTMQQAETITKDAYDLYRNLKPSEFAQTALRIAGQVHEMKKDKQRIYAGLSKMICNESIQDFMGAEELGKIVVRINQKYADLLHKKITFHLKIEGAHPQYHVYTALSLLNNLVANAVEAIQDTGVIHIFICRKEDDVEFRVVDDGPGIPDKKRDLIFQPGFTTKYDLSGKPSTGIGLTYVRDVTESAGGRIRLEDTGGTAFIICLPIHHLIKEGWEHALLSG</sequence>
<gene>
    <name evidence="11" type="ORF">J2Z37_002239</name>
</gene>
<dbReference type="CDD" id="cd00075">
    <property type="entry name" value="HATPase"/>
    <property type="match status" value="1"/>
</dbReference>
<dbReference type="Pfam" id="PF02518">
    <property type="entry name" value="HATPase_c"/>
    <property type="match status" value="1"/>
</dbReference>
<dbReference type="InterPro" id="IPR003594">
    <property type="entry name" value="HATPase_dom"/>
</dbReference>
<dbReference type="PANTHER" id="PTHR44936">
    <property type="entry name" value="SENSOR PROTEIN CREC"/>
    <property type="match status" value="1"/>
</dbReference>
<evidence type="ECO:0000256" key="1">
    <source>
        <dbReference type="ARBA" id="ARBA00000085"/>
    </source>
</evidence>
<keyword evidence="7" id="KW-0067">ATP-binding</keyword>
<keyword evidence="8" id="KW-0902">Two-component regulatory system</keyword>
<evidence type="ECO:0000256" key="6">
    <source>
        <dbReference type="ARBA" id="ARBA00022777"/>
    </source>
</evidence>
<dbReference type="InterPro" id="IPR004358">
    <property type="entry name" value="Sig_transdc_His_kin-like_C"/>
</dbReference>
<organism evidence="11 12">
    <name type="scientific">Ammoniphilus resinae</name>
    <dbReference type="NCBI Taxonomy" id="861532"/>
    <lineage>
        <taxon>Bacteria</taxon>
        <taxon>Bacillati</taxon>
        <taxon>Bacillota</taxon>
        <taxon>Bacilli</taxon>
        <taxon>Bacillales</taxon>
        <taxon>Paenibacillaceae</taxon>
        <taxon>Aneurinibacillus group</taxon>
        <taxon>Ammoniphilus</taxon>
    </lineage>
</organism>
<keyword evidence="9" id="KW-0472">Membrane</keyword>
<dbReference type="InterPro" id="IPR036890">
    <property type="entry name" value="HATPase_C_sf"/>
</dbReference>
<feature type="transmembrane region" description="Helical" evidence="9">
    <location>
        <begin position="74"/>
        <end position="90"/>
    </location>
</feature>
<keyword evidence="5" id="KW-0547">Nucleotide-binding</keyword>
<dbReference type="InterPro" id="IPR050980">
    <property type="entry name" value="2C_sensor_his_kinase"/>
</dbReference>
<feature type="domain" description="Histidine kinase" evidence="10">
    <location>
        <begin position="282"/>
        <end position="383"/>
    </location>
</feature>
<evidence type="ECO:0000259" key="10">
    <source>
        <dbReference type="PROSITE" id="PS50109"/>
    </source>
</evidence>
<keyword evidence="12" id="KW-1185">Reference proteome</keyword>
<evidence type="ECO:0000256" key="2">
    <source>
        <dbReference type="ARBA" id="ARBA00012438"/>
    </source>
</evidence>
<keyword evidence="6 11" id="KW-0418">Kinase</keyword>
<accession>A0ABS4GPN7</accession>
<dbReference type="GO" id="GO:0004673">
    <property type="term" value="F:protein histidine kinase activity"/>
    <property type="evidence" value="ECO:0007669"/>
    <property type="project" value="UniProtKB-EC"/>
</dbReference>
<dbReference type="PANTHER" id="PTHR44936:SF9">
    <property type="entry name" value="SENSOR PROTEIN CREC"/>
    <property type="match status" value="1"/>
</dbReference>
<dbReference type="SMART" id="SM00387">
    <property type="entry name" value="HATPase_c"/>
    <property type="match status" value="1"/>
</dbReference>
<dbReference type="Proteomes" id="UP001519343">
    <property type="component" value="Unassembled WGS sequence"/>
</dbReference>
<evidence type="ECO:0000256" key="3">
    <source>
        <dbReference type="ARBA" id="ARBA00022553"/>
    </source>
</evidence>
<keyword evidence="4 11" id="KW-0808">Transferase</keyword>
<feature type="transmembrane region" description="Helical" evidence="9">
    <location>
        <begin position="129"/>
        <end position="149"/>
    </location>
</feature>
<dbReference type="EMBL" id="JAGGKT010000005">
    <property type="protein sequence ID" value="MBP1932238.1"/>
    <property type="molecule type" value="Genomic_DNA"/>
</dbReference>
<dbReference type="RefSeq" id="WP_209810288.1">
    <property type="nucleotide sequence ID" value="NZ_JAGGKT010000005.1"/>
</dbReference>
<evidence type="ECO:0000256" key="5">
    <source>
        <dbReference type="ARBA" id="ARBA00022741"/>
    </source>
</evidence>
<dbReference type="SUPFAM" id="SSF55874">
    <property type="entry name" value="ATPase domain of HSP90 chaperone/DNA topoisomerase II/histidine kinase"/>
    <property type="match status" value="1"/>
</dbReference>
<evidence type="ECO:0000256" key="4">
    <source>
        <dbReference type="ARBA" id="ARBA00022679"/>
    </source>
</evidence>
<name>A0ABS4GPN7_9BACL</name>
<dbReference type="Gene3D" id="3.30.565.10">
    <property type="entry name" value="Histidine kinase-like ATPase, C-terminal domain"/>
    <property type="match status" value="1"/>
</dbReference>
<proteinExistence type="predicted"/>
<dbReference type="EC" id="2.7.13.3" evidence="2"/>
<feature type="transmembrane region" description="Helical" evidence="9">
    <location>
        <begin position="97"/>
        <end position="117"/>
    </location>
</feature>
<evidence type="ECO:0000256" key="9">
    <source>
        <dbReference type="SAM" id="Phobius"/>
    </source>
</evidence>
<evidence type="ECO:0000256" key="8">
    <source>
        <dbReference type="ARBA" id="ARBA00023012"/>
    </source>
</evidence>
<keyword evidence="9" id="KW-1133">Transmembrane helix</keyword>
<evidence type="ECO:0000313" key="12">
    <source>
        <dbReference type="Proteomes" id="UP001519343"/>
    </source>
</evidence>
<dbReference type="InterPro" id="IPR005467">
    <property type="entry name" value="His_kinase_dom"/>
</dbReference>